<evidence type="ECO:0000313" key="2">
    <source>
        <dbReference type="EMBL" id="GAA4774731.1"/>
    </source>
</evidence>
<keyword evidence="1" id="KW-0472">Membrane</keyword>
<proteinExistence type="predicted"/>
<protein>
    <recommendedName>
        <fullName evidence="4">Sensor histidine kinase</fullName>
    </recommendedName>
</protein>
<evidence type="ECO:0000313" key="3">
    <source>
        <dbReference type="Proteomes" id="UP001501645"/>
    </source>
</evidence>
<feature type="transmembrane region" description="Helical" evidence="1">
    <location>
        <begin position="31"/>
        <end position="51"/>
    </location>
</feature>
<comment type="caution">
    <text evidence="2">The sequence shown here is derived from an EMBL/GenBank/DDBJ whole genome shotgun (WGS) entry which is preliminary data.</text>
</comment>
<feature type="transmembrane region" description="Helical" evidence="1">
    <location>
        <begin position="120"/>
        <end position="139"/>
    </location>
</feature>
<feature type="transmembrane region" description="Helical" evidence="1">
    <location>
        <begin position="63"/>
        <end position="84"/>
    </location>
</feature>
<dbReference type="Proteomes" id="UP001501645">
    <property type="component" value="Unassembled WGS sequence"/>
</dbReference>
<keyword evidence="1" id="KW-1133">Transmembrane helix</keyword>
<organism evidence="2 3">
    <name type="scientific">Microbacterium gilvum</name>
    <dbReference type="NCBI Taxonomy" id="1336204"/>
    <lineage>
        <taxon>Bacteria</taxon>
        <taxon>Bacillati</taxon>
        <taxon>Actinomycetota</taxon>
        <taxon>Actinomycetes</taxon>
        <taxon>Micrococcales</taxon>
        <taxon>Microbacteriaceae</taxon>
        <taxon>Microbacterium</taxon>
    </lineage>
</organism>
<keyword evidence="1" id="KW-0812">Transmembrane</keyword>
<name>A0ABP9A6G6_9MICO</name>
<evidence type="ECO:0008006" key="4">
    <source>
        <dbReference type="Google" id="ProtNLM"/>
    </source>
</evidence>
<accession>A0ABP9A6G6</accession>
<sequence length="155" mass="17482">MRLLRRLWRASIWHPEAIPADEWKFRNLKRVWLPLYDCIAIYAGIQAMLYGSTLLNRLFPPEWVDSLGLLFTFVATVALLGVAFPRLYAVEIAGKVVLVGLVAGYVAAIIFFSRSPEPNTFVVGMLAFGLPLAMFRLNLLGEEMKERRQAQLGVA</sequence>
<reference evidence="3" key="1">
    <citation type="journal article" date="2019" name="Int. J. Syst. Evol. Microbiol.">
        <title>The Global Catalogue of Microorganisms (GCM) 10K type strain sequencing project: providing services to taxonomists for standard genome sequencing and annotation.</title>
        <authorList>
            <consortium name="The Broad Institute Genomics Platform"/>
            <consortium name="The Broad Institute Genome Sequencing Center for Infectious Disease"/>
            <person name="Wu L."/>
            <person name="Ma J."/>
        </authorList>
    </citation>
    <scope>NUCLEOTIDE SEQUENCE [LARGE SCALE GENOMIC DNA]</scope>
    <source>
        <strain evidence="3">JCM 18537</strain>
    </source>
</reference>
<feature type="transmembrane region" description="Helical" evidence="1">
    <location>
        <begin position="96"/>
        <end position="114"/>
    </location>
</feature>
<keyword evidence="3" id="KW-1185">Reference proteome</keyword>
<dbReference type="EMBL" id="BAABKO010000003">
    <property type="protein sequence ID" value="GAA4774731.1"/>
    <property type="molecule type" value="Genomic_DNA"/>
</dbReference>
<evidence type="ECO:0000256" key="1">
    <source>
        <dbReference type="SAM" id="Phobius"/>
    </source>
</evidence>
<gene>
    <name evidence="2" type="ORF">GCM10023351_18910</name>
</gene>
<dbReference type="RefSeq" id="WP_345438448.1">
    <property type="nucleotide sequence ID" value="NZ_BAABKO010000003.1"/>
</dbReference>